<protein>
    <submittedName>
        <fullName evidence="3">Asp23/Gls24 family envelope stress response protein</fullName>
    </submittedName>
</protein>
<dbReference type="AlphaFoldDB" id="A0A5C4JCW3"/>
<evidence type="ECO:0000256" key="1">
    <source>
        <dbReference type="ARBA" id="ARBA00005721"/>
    </source>
</evidence>
<reference evidence="3 4" key="1">
    <citation type="submission" date="2019-05" db="EMBL/GenBank/DDBJ databases">
        <title>Draft genome sequence of Actinomadura sp. 14C53.</title>
        <authorList>
            <person name="Saricaoglu S."/>
            <person name="Isik K."/>
        </authorList>
    </citation>
    <scope>NUCLEOTIDE SEQUENCE [LARGE SCALE GENOMIC DNA]</scope>
    <source>
        <strain evidence="3 4">14C53</strain>
    </source>
</reference>
<proteinExistence type="inferred from homology"/>
<organism evidence="3 4">
    <name type="scientific">Actinomadura soli</name>
    <dbReference type="NCBI Taxonomy" id="2508997"/>
    <lineage>
        <taxon>Bacteria</taxon>
        <taxon>Bacillati</taxon>
        <taxon>Actinomycetota</taxon>
        <taxon>Actinomycetes</taxon>
        <taxon>Streptosporangiales</taxon>
        <taxon>Thermomonosporaceae</taxon>
        <taxon>Actinomadura</taxon>
    </lineage>
</organism>
<comment type="similarity">
    <text evidence="1">Belongs to the asp23 family.</text>
</comment>
<dbReference type="RefSeq" id="WP_138645463.1">
    <property type="nucleotide sequence ID" value="NZ_VCKW01000056.1"/>
</dbReference>
<gene>
    <name evidence="3" type="ORF">ETD83_13555</name>
</gene>
<feature type="region of interest" description="Disordered" evidence="2">
    <location>
        <begin position="1"/>
        <end position="48"/>
    </location>
</feature>
<dbReference type="Pfam" id="PF03780">
    <property type="entry name" value="Asp23"/>
    <property type="match status" value="1"/>
</dbReference>
<dbReference type="Proteomes" id="UP000309174">
    <property type="component" value="Unassembled WGS sequence"/>
</dbReference>
<dbReference type="InterPro" id="IPR005531">
    <property type="entry name" value="Asp23"/>
</dbReference>
<dbReference type="PANTHER" id="PTHR34297:SF3">
    <property type="entry name" value="ALKALINE SHOCK PROTEIN 23"/>
    <property type="match status" value="1"/>
</dbReference>
<accession>A0A5C4JCW3</accession>
<sequence length="190" mass="18949">MTGLDKGSAGSGEPRPEPGAGPFFPGPAARRGPVPPPRGPLAAPTSAVSSGANVLPMTLQGTPGDITTAVDGRITIENGVIGKIAALAALEVGGVAALVPRPGTPGPGAQGPDAERARAGVRVDFDEHADEVALDVAIAVEYGTVIKDVARLVKANVARVAGLMLGMRIAAVNVSVEDVRMPGDQAATRA</sequence>
<dbReference type="OrthoDB" id="3482525at2"/>
<feature type="compositionally biased region" description="Low complexity" evidence="2">
    <location>
        <begin position="7"/>
        <end position="32"/>
    </location>
</feature>
<dbReference type="EMBL" id="VCKW01000056">
    <property type="protein sequence ID" value="TMR01881.1"/>
    <property type="molecule type" value="Genomic_DNA"/>
</dbReference>
<dbReference type="PANTHER" id="PTHR34297">
    <property type="entry name" value="HYPOTHETICAL CYTOSOLIC PROTEIN-RELATED"/>
    <property type="match status" value="1"/>
</dbReference>
<evidence type="ECO:0000313" key="3">
    <source>
        <dbReference type="EMBL" id="TMR01881.1"/>
    </source>
</evidence>
<name>A0A5C4JCW3_9ACTN</name>
<comment type="caution">
    <text evidence="3">The sequence shown here is derived from an EMBL/GenBank/DDBJ whole genome shotgun (WGS) entry which is preliminary data.</text>
</comment>
<evidence type="ECO:0000313" key="4">
    <source>
        <dbReference type="Proteomes" id="UP000309174"/>
    </source>
</evidence>
<keyword evidence="4" id="KW-1185">Reference proteome</keyword>
<evidence type="ECO:0000256" key="2">
    <source>
        <dbReference type="SAM" id="MobiDB-lite"/>
    </source>
</evidence>